<comment type="caution">
    <text evidence="2">The sequence shown here is derived from an EMBL/GenBank/DDBJ whole genome shotgun (WGS) entry which is preliminary data.</text>
</comment>
<dbReference type="PANTHER" id="PTHR43861">
    <property type="entry name" value="TRANS-ACONITATE 2-METHYLTRANSFERASE-RELATED"/>
    <property type="match status" value="1"/>
</dbReference>
<dbReference type="RefSeq" id="WP_190885791.1">
    <property type="nucleotide sequence ID" value="NZ_JACWZY010000003.1"/>
</dbReference>
<dbReference type="AlphaFoldDB" id="A0A926XUH0"/>
<proteinExistence type="predicted"/>
<sequence>METVTQCPVCNNTTFKTYLVCKDYLVSNEDFKIQECNECGFRLTNPRPDENAISAYYKSEQYVSHNDESQGIINTAYRLVRTYTLRSKVNLINKLNGSQGRILDVGCGTGAFLESCKADGWQIMGMEPDPDARELATKKLVAEIKPDLNAVISAGPFDIITLWHVLEHIPNLNVVIPQFQQLLSDNGTLLIAVPNSDSYDAQYFKQFWAAYDVPRHLHHFTPKTISRLFEKHGFKLIDKKPMVFDAFYIALLSTRYKTGKTNYSKGIRVGLTSNAKARRSGNSSSQIYLFNKA</sequence>
<name>A0A926XUH0_9BACT</name>
<keyword evidence="1" id="KW-0808">Transferase</keyword>
<dbReference type="PANTHER" id="PTHR43861:SF3">
    <property type="entry name" value="PUTATIVE (AFU_ORTHOLOGUE AFUA_2G14390)-RELATED"/>
    <property type="match status" value="1"/>
</dbReference>
<organism evidence="2 3">
    <name type="scientific">Spirosoma profusum</name>
    <dbReference type="NCBI Taxonomy" id="2771354"/>
    <lineage>
        <taxon>Bacteria</taxon>
        <taxon>Pseudomonadati</taxon>
        <taxon>Bacteroidota</taxon>
        <taxon>Cytophagia</taxon>
        <taxon>Cytophagales</taxon>
        <taxon>Cytophagaceae</taxon>
        <taxon>Spirosoma</taxon>
    </lineage>
</organism>
<dbReference type="GO" id="GO:0032259">
    <property type="term" value="P:methylation"/>
    <property type="evidence" value="ECO:0007669"/>
    <property type="project" value="UniProtKB-KW"/>
</dbReference>
<reference evidence="2" key="1">
    <citation type="submission" date="2020-09" db="EMBL/GenBank/DDBJ databases">
        <authorList>
            <person name="Kim M.K."/>
        </authorList>
    </citation>
    <scope>NUCLEOTIDE SEQUENCE</scope>
    <source>
        <strain evidence="2">BT702</strain>
    </source>
</reference>
<dbReference type="InterPro" id="IPR029063">
    <property type="entry name" value="SAM-dependent_MTases_sf"/>
</dbReference>
<evidence type="ECO:0000256" key="1">
    <source>
        <dbReference type="ARBA" id="ARBA00022679"/>
    </source>
</evidence>
<dbReference type="CDD" id="cd02440">
    <property type="entry name" value="AdoMet_MTases"/>
    <property type="match status" value="1"/>
</dbReference>
<keyword evidence="3" id="KW-1185">Reference proteome</keyword>
<dbReference type="EMBL" id="JACWZY010000003">
    <property type="protein sequence ID" value="MBD2699925.1"/>
    <property type="molecule type" value="Genomic_DNA"/>
</dbReference>
<dbReference type="Gene3D" id="3.40.50.150">
    <property type="entry name" value="Vaccinia Virus protein VP39"/>
    <property type="match status" value="1"/>
</dbReference>
<accession>A0A926XUH0</accession>
<dbReference type="Proteomes" id="UP000598820">
    <property type="component" value="Unassembled WGS sequence"/>
</dbReference>
<gene>
    <name evidence="2" type="ORF">IC229_04720</name>
</gene>
<dbReference type="Pfam" id="PF13489">
    <property type="entry name" value="Methyltransf_23"/>
    <property type="match status" value="1"/>
</dbReference>
<evidence type="ECO:0000313" key="2">
    <source>
        <dbReference type="EMBL" id="MBD2699925.1"/>
    </source>
</evidence>
<protein>
    <submittedName>
        <fullName evidence="2">Class I SAM-dependent methyltransferase</fullName>
    </submittedName>
</protein>
<dbReference type="SUPFAM" id="SSF53335">
    <property type="entry name" value="S-adenosyl-L-methionine-dependent methyltransferases"/>
    <property type="match status" value="1"/>
</dbReference>
<keyword evidence="2" id="KW-0489">Methyltransferase</keyword>
<dbReference type="GO" id="GO:0008168">
    <property type="term" value="F:methyltransferase activity"/>
    <property type="evidence" value="ECO:0007669"/>
    <property type="project" value="UniProtKB-KW"/>
</dbReference>
<evidence type="ECO:0000313" key="3">
    <source>
        <dbReference type="Proteomes" id="UP000598820"/>
    </source>
</evidence>